<evidence type="ECO:0000259" key="4">
    <source>
        <dbReference type="PROSITE" id="PS50987"/>
    </source>
</evidence>
<dbReference type="SUPFAM" id="SSF46785">
    <property type="entry name" value="Winged helix' DNA-binding domain"/>
    <property type="match status" value="1"/>
</dbReference>
<dbReference type="CDD" id="cd00090">
    <property type="entry name" value="HTH_ARSR"/>
    <property type="match status" value="1"/>
</dbReference>
<dbReference type="NCBIfam" id="NF033788">
    <property type="entry name" value="HTH_metalloreg"/>
    <property type="match status" value="1"/>
</dbReference>
<comment type="caution">
    <text evidence="5">The sequence shown here is derived from an EMBL/GenBank/DDBJ whole genome shotgun (WGS) entry which is preliminary data.</text>
</comment>
<gene>
    <name evidence="5" type="ORF">QQX02_02650</name>
</gene>
<dbReference type="PROSITE" id="PS50987">
    <property type="entry name" value="HTH_ARSR_2"/>
    <property type="match status" value="1"/>
</dbReference>
<dbReference type="PANTHER" id="PTHR33154:SF18">
    <property type="entry name" value="ARSENICAL RESISTANCE OPERON REPRESSOR"/>
    <property type="match status" value="1"/>
</dbReference>
<evidence type="ECO:0000256" key="2">
    <source>
        <dbReference type="ARBA" id="ARBA00023125"/>
    </source>
</evidence>
<dbReference type="Pfam" id="PF01022">
    <property type="entry name" value="HTH_5"/>
    <property type="match status" value="1"/>
</dbReference>
<dbReference type="SMART" id="SM00418">
    <property type="entry name" value="HTH_ARSR"/>
    <property type="match status" value="1"/>
</dbReference>
<dbReference type="InterPro" id="IPR036388">
    <property type="entry name" value="WH-like_DNA-bd_sf"/>
</dbReference>
<dbReference type="PRINTS" id="PR00778">
    <property type="entry name" value="HTHARSR"/>
</dbReference>
<keyword evidence="1" id="KW-0805">Transcription regulation</keyword>
<dbReference type="PANTHER" id="PTHR33154">
    <property type="entry name" value="TRANSCRIPTIONAL REGULATOR, ARSR FAMILY"/>
    <property type="match status" value="1"/>
</dbReference>
<dbReference type="EMBL" id="JAUHQA010000001">
    <property type="protein sequence ID" value="MDN4479825.1"/>
    <property type="molecule type" value="Genomic_DNA"/>
</dbReference>
<evidence type="ECO:0000313" key="5">
    <source>
        <dbReference type="EMBL" id="MDN4479825.1"/>
    </source>
</evidence>
<dbReference type="InterPro" id="IPR011991">
    <property type="entry name" value="ArsR-like_HTH"/>
</dbReference>
<protein>
    <submittedName>
        <fullName evidence="5">Metalloregulator ArsR/SmtB family transcription factor</fullName>
    </submittedName>
</protein>
<name>A0ABT8GEH2_9MICO</name>
<keyword evidence="2" id="KW-0238">DNA-binding</keyword>
<dbReference type="Gene3D" id="1.10.10.10">
    <property type="entry name" value="Winged helix-like DNA-binding domain superfamily/Winged helix DNA-binding domain"/>
    <property type="match status" value="1"/>
</dbReference>
<evidence type="ECO:0000256" key="3">
    <source>
        <dbReference type="ARBA" id="ARBA00023163"/>
    </source>
</evidence>
<dbReference type="RefSeq" id="WP_301141046.1">
    <property type="nucleotide sequence ID" value="NZ_JAUHQA010000001.1"/>
</dbReference>
<keyword evidence="6" id="KW-1185">Reference proteome</keyword>
<evidence type="ECO:0000256" key="1">
    <source>
        <dbReference type="ARBA" id="ARBA00023015"/>
    </source>
</evidence>
<evidence type="ECO:0000313" key="6">
    <source>
        <dbReference type="Proteomes" id="UP001172708"/>
    </source>
</evidence>
<proteinExistence type="predicted"/>
<accession>A0ABT8GEH2</accession>
<organism evidence="5 6">
    <name type="scientific">Demequina muriae</name>
    <dbReference type="NCBI Taxonomy" id="3051664"/>
    <lineage>
        <taxon>Bacteria</taxon>
        <taxon>Bacillati</taxon>
        <taxon>Actinomycetota</taxon>
        <taxon>Actinomycetes</taxon>
        <taxon>Micrococcales</taxon>
        <taxon>Demequinaceae</taxon>
        <taxon>Demequina</taxon>
    </lineage>
</organism>
<feature type="domain" description="HTH arsR-type" evidence="4">
    <location>
        <begin position="18"/>
        <end position="111"/>
    </location>
</feature>
<reference evidence="5" key="1">
    <citation type="submission" date="2023-06" db="EMBL/GenBank/DDBJ databases">
        <title>Egi l300058.</title>
        <authorList>
            <person name="Gao L."/>
            <person name="Fang B.-Z."/>
            <person name="Li W.-J."/>
        </authorList>
    </citation>
    <scope>NUCLEOTIDE SEQUENCE</scope>
    <source>
        <strain evidence="5">EGI L300058</strain>
    </source>
</reference>
<dbReference type="InterPro" id="IPR036390">
    <property type="entry name" value="WH_DNA-bd_sf"/>
</dbReference>
<keyword evidence="3" id="KW-0804">Transcription</keyword>
<dbReference type="Proteomes" id="UP001172708">
    <property type="component" value="Unassembled WGS sequence"/>
</dbReference>
<dbReference type="InterPro" id="IPR001845">
    <property type="entry name" value="HTH_ArsR_DNA-bd_dom"/>
</dbReference>
<sequence length="120" mass="12534">MDTTIGVARQDLSPSENLVERAQALAPVLRALGDPTRLQLALLLAEGPHTVREMTDATGLHQTLVSHHLAPLRENGLVTVTPRGRSNVYTLCCESVAAPVQLLATLAASSPEGAAACCAT</sequence>
<dbReference type="InterPro" id="IPR051081">
    <property type="entry name" value="HTH_MetalResp_TranReg"/>
</dbReference>